<evidence type="ECO:0000256" key="1">
    <source>
        <dbReference type="ARBA" id="ARBA00005329"/>
    </source>
</evidence>
<evidence type="ECO:0000313" key="5">
    <source>
        <dbReference type="EMBL" id="SPC72511.1"/>
    </source>
</evidence>
<organism evidence="5">
    <name type="scientific">Fagus sylvatica</name>
    <name type="common">Beechnut</name>
    <dbReference type="NCBI Taxonomy" id="28930"/>
    <lineage>
        <taxon>Eukaryota</taxon>
        <taxon>Viridiplantae</taxon>
        <taxon>Streptophyta</taxon>
        <taxon>Embryophyta</taxon>
        <taxon>Tracheophyta</taxon>
        <taxon>Spermatophyta</taxon>
        <taxon>Magnoliopsida</taxon>
        <taxon>eudicotyledons</taxon>
        <taxon>Gunneridae</taxon>
        <taxon>Pentapetalae</taxon>
        <taxon>rosids</taxon>
        <taxon>fabids</taxon>
        <taxon>Fagales</taxon>
        <taxon>Fagaceae</taxon>
        <taxon>Fagus</taxon>
    </lineage>
</organism>
<dbReference type="Pfam" id="PF00199">
    <property type="entry name" value="Catalase"/>
    <property type="match status" value="1"/>
</dbReference>
<dbReference type="GO" id="GO:0042744">
    <property type="term" value="P:hydrogen peroxide catabolic process"/>
    <property type="evidence" value="ECO:0007669"/>
    <property type="project" value="UniProtKB-KW"/>
</dbReference>
<dbReference type="InterPro" id="IPR018028">
    <property type="entry name" value="Catalase"/>
</dbReference>
<dbReference type="PROSITE" id="PS00438">
    <property type="entry name" value="CATALASE_2"/>
    <property type="match status" value="1"/>
</dbReference>
<proteinExistence type="inferred from homology"/>
<dbReference type="PANTHER" id="PTHR47481:SF31">
    <property type="entry name" value="OS01G0873500 PROTEIN"/>
    <property type="match status" value="1"/>
</dbReference>
<feature type="domain" description="Catalase core" evidence="4">
    <location>
        <begin position="252"/>
        <end position="331"/>
    </location>
</feature>
<comment type="similarity">
    <text evidence="1">Belongs to the catalase family.</text>
</comment>
<dbReference type="PRINTS" id="PR00067">
    <property type="entry name" value="CATALASE"/>
</dbReference>
<protein>
    <recommendedName>
        <fullName evidence="4">Catalase core domain-containing protein</fullName>
    </recommendedName>
</protein>
<feature type="region of interest" description="Disordered" evidence="3">
    <location>
        <begin position="186"/>
        <end position="232"/>
    </location>
</feature>
<keyword evidence="2" id="KW-0575">Peroxidase</keyword>
<evidence type="ECO:0000256" key="3">
    <source>
        <dbReference type="SAM" id="MobiDB-lite"/>
    </source>
</evidence>
<dbReference type="InterPro" id="IPR011614">
    <property type="entry name" value="Catalase_core"/>
</dbReference>
<dbReference type="InterPro" id="IPR020835">
    <property type="entry name" value="Catalase_sf"/>
</dbReference>
<dbReference type="GO" id="GO:0006979">
    <property type="term" value="P:response to oxidative stress"/>
    <property type="evidence" value="ECO:0007669"/>
    <property type="project" value="InterPro"/>
</dbReference>
<keyword evidence="2" id="KW-0560">Oxidoreductase</keyword>
<dbReference type="GO" id="GO:0004096">
    <property type="term" value="F:catalase activity"/>
    <property type="evidence" value="ECO:0007669"/>
    <property type="project" value="InterPro"/>
</dbReference>
<dbReference type="PROSITE" id="PS51402">
    <property type="entry name" value="CATALASE_3"/>
    <property type="match status" value="1"/>
</dbReference>
<dbReference type="AlphaFoldDB" id="A0A2N9ECW0"/>
<evidence type="ECO:0000259" key="4">
    <source>
        <dbReference type="Pfam" id="PF00199"/>
    </source>
</evidence>
<dbReference type="SUPFAM" id="SSF56634">
    <property type="entry name" value="Heme-dependent catalase-like"/>
    <property type="match status" value="1"/>
</dbReference>
<dbReference type="PANTHER" id="PTHR47481">
    <property type="match status" value="1"/>
</dbReference>
<feature type="compositionally biased region" description="Low complexity" evidence="3">
    <location>
        <begin position="195"/>
        <end position="232"/>
    </location>
</feature>
<gene>
    <name evidence="5" type="ORF">FSB_LOCUS393</name>
</gene>
<name>A0A2N9ECW0_FAGSY</name>
<dbReference type="Pfam" id="PF14223">
    <property type="entry name" value="Retrotran_gag_2"/>
    <property type="match status" value="1"/>
</dbReference>
<dbReference type="EMBL" id="OIVN01000010">
    <property type="protein sequence ID" value="SPC72511.1"/>
    <property type="molecule type" value="Genomic_DNA"/>
</dbReference>
<reference evidence="5" key="1">
    <citation type="submission" date="2018-02" db="EMBL/GenBank/DDBJ databases">
        <authorList>
            <person name="Cohen D.B."/>
            <person name="Kent A.D."/>
        </authorList>
    </citation>
    <scope>NUCLEOTIDE SEQUENCE</scope>
</reference>
<dbReference type="InterPro" id="IPR024708">
    <property type="entry name" value="Catalase_AS"/>
</dbReference>
<accession>A0A2N9ECW0</accession>
<evidence type="ECO:0000256" key="2">
    <source>
        <dbReference type="ARBA" id="ARBA00023324"/>
    </source>
</evidence>
<sequence length="338" mass="37566">MEYIDGSIASPPKFLSDETGSEVVNPDFLQWKARDKVLISLISVTLSPSALSLIIGQTSARGIWEVLEKRYTSISRSNVVNLKMELNSVKKSSDCISKYLQRIKEAKDKLSSVGVQIDDEEVLHIVLIGLPAEYHSFSASMRTKSESVSFEELHALLSTEEDLLRNIQELSKDTSLMAMAATKPNNVFPPTTAPQQYNGQNNRGRGRNQFNRGKGRGSFSNSSSRGGYNSGNTFGQAAPNFQYSPNLNTNTRKDYHLVEKIAQFDRERIPERVVHARGASAKGFFEVTHDISHLTCADFMRAPGVQTPVIVRFSTVIHERGSPETLRDPRAPGVQTFL</sequence>
<keyword evidence="2" id="KW-0376">Hydrogen peroxide</keyword>
<dbReference type="GO" id="GO:0020037">
    <property type="term" value="F:heme binding"/>
    <property type="evidence" value="ECO:0007669"/>
    <property type="project" value="InterPro"/>
</dbReference>
<dbReference type="Gene3D" id="2.40.180.10">
    <property type="entry name" value="Catalase core domain"/>
    <property type="match status" value="1"/>
</dbReference>